<dbReference type="PANTHER" id="PTHR46133:SF8">
    <property type="entry name" value="TRANSCRIPTION FACTOR ILR3-LIKE"/>
    <property type="match status" value="1"/>
</dbReference>
<reference evidence="5" key="1">
    <citation type="submission" date="2017-07" db="EMBL/GenBank/DDBJ databases">
        <title>Taro Niue Genome Assembly and Annotation.</title>
        <authorList>
            <person name="Atibalentja N."/>
            <person name="Keating K."/>
            <person name="Fields C.J."/>
        </authorList>
    </citation>
    <scope>NUCLEOTIDE SEQUENCE</scope>
    <source>
        <strain evidence="5">Niue_2</strain>
        <tissue evidence="5">Leaf</tissue>
    </source>
</reference>
<sequence>MGSGANAGGGGWFLDYGGLEDEVQAVDFLWARHIMDDPTQSSALGLDFSHKEDGNPDGASRKRFLELSSILDPNRPPKADKVLILSDAARHLNQLRLEAEKLKESNEALQDKIKNLKAEKSELRDEKVRLKAEKERMEQMIKTMSVPSFVAHPTAAPFHPANYAACNKNGPYPSYPPVAMWQWIPPAALDTSQDHALRPPVA</sequence>
<keyword evidence="6" id="KW-1185">Reference proteome</keyword>
<comment type="caution">
    <text evidence="5">The sequence shown here is derived from an EMBL/GenBank/DDBJ whole genome shotgun (WGS) entry which is preliminary data.</text>
</comment>
<comment type="similarity">
    <text evidence="1">Belongs to the bHLH protein family.</text>
</comment>
<evidence type="ECO:0000256" key="2">
    <source>
        <dbReference type="ARBA" id="ARBA00023015"/>
    </source>
</evidence>
<evidence type="ECO:0000256" key="1">
    <source>
        <dbReference type="ARBA" id="ARBA00005510"/>
    </source>
</evidence>
<dbReference type="AlphaFoldDB" id="A0A843V3X2"/>
<accession>A0A843V3X2</accession>
<keyword evidence="4" id="KW-0175">Coiled coil</keyword>
<dbReference type="GO" id="GO:0006879">
    <property type="term" value="P:intracellular iron ion homeostasis"/>
    <property type="evidence" value="ECO:0007669"/>
    <property type="project" value="InterPro"/>
</dbReference>
<dbReference type="OrthoDB" id="515493at2759"/>
<dbReference type="PANTHER" id="PTHR46133">
    <property type="entry name" value="BHLH TRANSCRIPTION FACTOR"/>
    <property type="match status" value="1"/>
</dbReference>
<dbReference type="InterPro" id="IPR036638">
    <property type="entry name" value="HLH_DNA-bd_sf"/>
</dbReference>
<keyword evidence="3" id="KW-0804">Transcription</keyword>
<gene>
    <name evidence="5" type="ORF">Taro_023484</name>
</gene>
<proteinExistence type="inferred from homology"/>
<evidence type="ECO:0000256" key="3">
    <source>
        <dbReference type="ARBA" id="ARBA00023163"/>
    </source>
</evidence>
<protein>
    <submittedName>
        <fullName evidence="5">Uncharacterized protein</fullName>
    </submittedName>
</protein>
<dbReference type="InterPro" id="IPR044818">
    <property type="entry name" value="ILR3-like"/>
</dbReference>
<dbReference type="SUPFAM" id="SSF47459">
    <property type="entry name" value="HLH, helix-loop-helix DNA-binding domain"/>
    <property type="match status" value="1"/>
</dbReference>
<evidence type="ECO:0000313" key="6">
    <source>
        <dbReference type="Proteomes" id="UP000652761"/>
    </source>
</evidence>
<organism evidence="5 6">
    <name type="scientific">Colocasia esculenta</name>
    <name type="common">Wild taro</name>
    <name type="synonym">Arum esculentum</name>
    <dbReference type="NCBI Taxonomy" id="4460"/>
    <lineage>
        <taxon>Eukaryota</taxon>
        <taxon>Viridiplantae</taxon>
        <taxon>Streptophyta</taxon>
        <taxon>Embryophyta</taxon>
        <taxon>Tracheophyta</taxon>
        <taxon>Spermatophyta</taxon>
        <taxon>Magnoliopsida</taxon>
        <taxon>Liliopsida</taxon>
        <taxon>Araceae</taxon>
        <taxon>Aroideae</taxon>
        <taxon>Colocasieae</taxon>
        <taxon>Colocasia</taxon>
    </lineage>
</organism>
<name>A0A843V3X2_COLES</name>
<keyword evidence="2" id="KW-0805">Transcription regulation</keyword>
<evidence type="ECO:0000256" key="4">
    <source>
        <dbReference type="SAM" id="Coils"/>
    </source>
</evidence>
<evidence type="ECO:0000313" key="5">
    <source>
        <dbReference type="EMBL" id="MQL90881.1"/>
    </source>
</evidence>
<feature type="coiled-coil region" evidence="4">
    <location>
        <begin position="85"/>
        <end position="143"/>
    </location>
</feature>
<dbReference type="Proteomes" id="UP000652761">
    <property type="component" value="Unassembled WGS sequence"/>
</dbReference>
<dbReference type="EMBL" id="NMUH01001281">
    <property type="protein sequence ID" value="MQL90881.1"/>
    <property type="molecule type" value="Genomic_DNA"/>
</dbReference>
<dbReference type="GO" id="GO:0046983">
    <property type="term" value="F:protein dimerization activity"/>
    <property type="evidence" value="ECO:0007669"/>
    <property type="project" value="InterPro"/>
</dbReference>
<dbReference type="Gene3D" id="4.10.280.10">
    <property type="entry name" value="Helix-loop-helix DNA-binding domain"/>
    <property type="match status" value="1"/>
</dbReference>
<dbReference type="GO" id="GO:0003700">
    <property type="term" value="F:DNA-binding transcription factor activity"/>
    <property type="evidence" value="ECO:0007669"/>
    <property type="project" value="InterPro"/>
</dbReference>